<feature type="region of interest" description="Disordered" evidence="4">
    <location>
        <begin position="178"/>
        <end position="363"/>
    </location>
</feature>
<comment type="caution">
    <text evidence="6">The sequence shown here is derived from an EMBL/GenBank/DDBJ whole genome shotgun (WGS) entry which is preliminary data.</text>
</comment>
<accession>A0A2U1MNF9</accession>
<dbReference type="Proteomes" id="UP000245207">
    <property type="component" value="Unassembled WGS sequence"/>
</dbReference>
<dbReference type="CDD" id="cd20405">
    <property type="entry name" value="Tudor_Agenet_AtDUF_rpt1_3"/>
    <property type="match status" value="1"/>
</dbReference>
<dbReference type="Pfam" id="PF05641">
    <property type="entry name" value="Agenet"/>
    <property type="match status" value="1"/>
</dbReference>
<dbReference type="InterPro" id="IPR007930">
    <property type="entry name" value="DUF724"/>
</dbReference>
<dbReference type="AlphaFoldDB" id="A0A2U1MNF9"/>
<dbReference type="InterPro" id="IPR008395">
    <property type="entry name" value="Agenet-like_dom"/>
</dbReference>
<gene>
    <name evidence="6" type="ORF">CTI12_AA360450</name>
</gene>
<evidence type="ECO:0000259" key="5">
    <source>
        <dbReference type="SMART" id="SM00743"/>
    </source>
</evidence>
<evidence type="ECO:0000256" key="4">
    <source>
        <dbReference type="SAM" id="MobiDB-lite"/>
    </source>
</evidence>
<dbReference type="InterPro" id="IPR014002">
    <property type="entry name" value="Agenet_dom_plant"/>
</dbReference>
<evidence type="ECO:0000256" key="2">
    <source>
        <dbReference type="ARBA" id="ARBA00022604"/>
    </source>
</evidence>
<feature type="compositionally biased region" description="Basic and acidic residues" evidence="4">
    <location>
        <begin position="342"/>
        <end position="351"/>
    </location>
</feature>
<feature type="coiled-coil region" evidence="3">
    <location>
        <begin position="514"/>
        <end position="569"/>
    </location>
</feature>
<feature type="domain" description="Agenet" evidence="5">
    <location>
        <begin position="105"/>
        <end position="169"/>
    </location>
</feature>
<feature type="compositionally biased region" description="Basic residues" evidence="4">
    <location>
        <begin position="224"/>
        <end position="237"/>
    </location>
</feature>
<keyword evidence="3" id="KW-0175">Coiled coil</keyword>
<feature type="compositionally biased region" description="Basic and acidic residues" evidence="4">
    <location>
        <begin position="273"/>
        <end position="286"/>
    </location>
</feature>
<dbReference type="PANTHER" id="PTHR31917">
    <property type="entry name" value="AGENET DOMAIN-CONTAINING PROTEIN-RELATED"/>
    <property type="match status" value="1"/>
</dbReference>
<dbReference type="SMART" id="SM00743">
    <property type="entry name" value="Agenet"/>
    <property type="match status" value="2"/>
</dbReference>
<feature type="domain" description="Agenet" evidence="5">
    <location>
        <begin position="22"/>
        <end position="101"/>
    </location>
</feature>
<reference evidence="6 7" key="1">
    <citation type="journal article" date="2018" name="Mol. Plant">
        <title>The genome of Artemisia annua provides insight into the evolution of Asteraceae family and artemisinin biosynthesis.</title>
        <authorList>
            <person name="Shen Q."/>
            <person name="Zhang L."/>
            <person name="Liao Z."/>
            <person name="Wang S."/>
            <person name="Yan T."/>
            <person name="Shi P."/>
            <person name="Liu M."/>
            <person name="Fu X."/>
            <person name="Pan Q."/>
            <person name="Wang Y."/>
            <person name="Lv Z."/>
            <person name="Lu X."/>
            <person name="Zhang F."/>
            <person name="Jiang W."/>
            <person name="Ma Y."/>
            <person name="Chen M."/>
            <person name="Hao X."/>
            <person name="Li L."/>
            <person name="Tang Y."/>
            <person name="Lv G."/>
            <person name="Zhou Y."/>
            <person name="Sun X."/>
            <person name="Brodelius P.E."/>
            <person name="Rose J.K.C."/>
            <person name="Tang K."/>
        </authorList>
    </citation>
    <scope>NUCLEOTIDE SEQUENCE [LARGE SCALE GENOMIC DNA]</scope>
    <source>
        <strain evidence="7">cv. Huhao1</strain>
        <tissue evidence="6">Leaf</tissue>
    </source>
</reference>
<organism evidence="6 7">
    <name type="scientific">Artemisia annua</name>
    <name type="common">Sweet wormwood</name>
    <dbReference type="NCBI Taxonomy" id="35608"/>
    <lineage>
        <taxon>Eukaryota</taxon>
        <taxon>Viridiplantae</taxon>
        <taxon>Streptophyta</taxon>
        <taxon>Embryophyta</taxon>
        <taxon>Tracheophyta</taxon>
        <taxon>Spermatophyta</taxon>
        <taxon>Magnoliopsida</taxon>
        <taxon>eudicotyledons</taxon>
        <taxon>Gunneridae</taxon>
        <taxon>Pentapetalae</taxon>
        <taxon>asterids</taxon>
        <taxon>campanulids</taxon>
        <taxon>Asterales</taxon>
        <taxon>Asteraceae</taxon>
        <taxon>Asteroideae</taxon>
        <taxon>Anthemideae</taxon>
        <taxon>Artemisiinae</taxon>
        <taxon>Artemisia</taxon>
    </lineage>
</organism>
<keyword evidence="1" id="KW-0813">Transport</keyword>
<dbReference type="Pfam" id="PF05266">
    <property type="entry name" value="DUF724"/>
    <property type="match status" value="1"/>
</dbReference>
<feature type="region of interest" description="Disordered" evidence="4">
    <location>
        <begin position="1"/>
        <end position="22"/>
    </location>
</feature>
<protein>
    <submittedName>
        <fullName evidence="6">Agenet-like domain-containing protein</fullName>
    </submittedName>
</protein>
<proteinExistence type="predicted"/>
<name>A0A2U1MNF9_ARTAN</name>
<dbReference type="PANTHER" id="PTHR31917:SF114">
    <property type="entry name" value="AGENET-LIKE DOMAIN-CONTAINING PROTEIN"/>
    <property type="match status" value="1"/>
</dbReference>
<keyword evidence="7" id="KW-1185">Reference proteome</keyword>
<dbReference type="OrthoDB" id="687110at2759"/>
<evidence type="ECO:0000313" key="6">
    <source>
        <dbReference type="EMBL" id="PWA62815.1"/>
    </source>
</evidence>
<dbReference type="EMBL" id="PKPP01004778">
    <property type="protein sequence ID" value="PWA62815.1"/>
    <property type="molecule type" value="Genomic_DNA"/>
</dbReference>
<evidence type="ECO:0000256" key="1">
    <source>
        <dbReference type="ARBA" id="ARBA00022448"/>
    </source>
</evidence>
<dbReference type="STRING" id="35608.A0A2U1MNF9"/>
<feature type="compositionally biased region" description="Polar residues" evidence="4">
    <location>
        <begin position="293"/>
        <end position="308"/>
    </location>
</feature>
<feature type="compositionally biased region" description="Low complexity" evidence="4">
    <location>
        <begin position="1"/>
        <end position="10"/>
    </location>
</feature>
<sequence length="606" mass="68203">MSHSSQQTPFSPSPSPSTMADVTITKGSKVEVSSDEPGFYGAWYEATIIDIVPLSTRKRQKKKKIGYIVKYDTLYDEDDLEERLSEAVDPAFVRPLPPKNDDDDVEFEVMDVVDCYHRDGWWCGVVENVIVVVESGEDVKKKYLVCFEDPVEAFEFEKSQMRLHVDWVDSCWKLAPKKTPEQEVTDKNAVPTSESNVDAQSGFTTPSKRPPTANLNSQSVVSRRPSKKKKHLRKKAKSNSEMGGVAEGSVTTSRKRSTVNSAEEVSTSKKTRSSADVEKSGSKENNELMGSVKETSGSKAINQDSPLTNEEMIITETCEAEDGKSQQNGEKGRARPPKLTPRRKDDQEARTRSSSASEEVTADLDNQPLSVWYQGLQQKAGLKRSSCRNPRDHHDESSDALIPVAIVENGGTTEYHKTWPFMKRSSIWAAIESHELYQKTPQKPHFAPLKNLKEDCREGLAIAHMVTFANVTQTISDLQLNDPINIIKNSLDTLAELETHGFNVGAMQARLNELRVWKVKVSQLEEKVKLFEKDLEKHNGEKPVLEKKINELEEKIKELQGKLSENVTLKKVNDDEIERLQSNKHLAKIQIKEWGLAFEKLADSPF</sequence>
<keyword evidence="2" id="KW-0341">Growth regulation</keyword>
<evidence type="ECO:0000256" key="3">
    <source>
        <dbReference type="SAM" id="Coils"/>
    </source>
</evidence>
<feature type="compositionally biased region" description="Polar residues" evidence="4">
    <location>
        <begin position="190"/>
        <end position="207"/>
    </location>
</feature>
<evidence type="ECO:0000313" key="7">
    <source>
        <dbReference type="Proteomes" id="UP000245207"/>
    </source>
</evidence>